<evidence type="ECO:0000313" key="3">
    <source>
        <dbReference type="EMBL" id="OHA58467.1"/>
    </source>
</evidence>
<gene>
    <name evidence="3" type="ORF">A2571_01670</name>
</gene>
<dbReference type="Pfam" id="PF18998">
    <property type="entry name" value="Flg_new_2"/>
    <property type="match status" value="2"/>
</dbReference>
<dbReference type="STRING" id="1802438.A2571_01670"/>
<evidence type="ECO:0000313" key="4">
    <source>
        <dbReference type="Proteomes" id="UP000177043"/>
    </source>
</evidence>
<feature type="signal peptide" evidence="1">
    <location>
        <begin position="1"/>
        <end position="24"/>
    </location>
</feature>
<proteinExistence type="predicted"/>
<feature type="chain" id="PRO_5009584088" description="Bacterial repeat domain-containing protein" evidence="1">
    <location>
        <begin position="25"/>
        <end position="1155"/>
    </location>
</feature>
<dbReference type="InterPro" id="IPR044060">
    <property type="entry name" value="Bacterial_rp_domain"/>
</dbReference>
<organism evidence="3 4">
    <name type="scientific">Candidatus Vogelbacteria bacterium RIFOXYD1_FULL_44_32</name>
    <dbReference type="NCBI Taxonomy" id="1802438"/>
    <lineage>
        <taxon>Bacteria</taxon>
        <taxon>Candidatus Vogeliibacteriota</taxon>
    </lineage>
</organism>
<accession>A0A1G2QD99</accession>
<feature type="domain" description="Bacterial repeat" evidence="2">
    <location>
        <begin position="329"/>
        <end position="381"/>
    </location>
</feature>
<keyword evidence="1" id="KW-0732">Signal</keyword>
<dbReference type="Proteomes" id="UP000177043">
    <property type="component" value="Unassembled WGS sequence"/>
</dbReference>
<comment type="caution">
    <text evidence="3">The sequence shown here is derived from an EMBL/GenBank/DDBJ whole genome shotgun (WGS) entry which is preliminary data.</text>
</comment>
<dbReference type="AlphaFoldDB" id="A0A1G2QD99"/>
<dbReference type="EMBL" id="MHTJ01000003">
    <property type="protein sequence ID" value="OHA58467.1"/>
    <property type="molecule type" value="Genomic_DNA"/>
</dbReference>
<evidence type="ECO:0000259" key="2">
    <source>
        <dbReference type="Pfam" id="PF18998"/>
    </source>
</evidence>
<protein>
    <recommendedName>
        <fullName evidence="2">Bacterial repeat domain-containing protein</fullName>
    </recommendedName>
</protein>
<feature type="domain" description="Bacterial repeat" evidence="2">
    <location>
        <begin position="248"/>
        <end position="322"/>
    </location>
</feature>
<name>A0A1G2QD99_9BACT</name>
<reference evidence="3 4" key="1">
    <citation type="journal article" date="2016" name="Nat. Commun.">
        <title>Thousands of microbial genomes shed light on interconnected biogeochemical processes in an aquifer system.</title>
        <authorList>
            <person name="Anantharaman K."/>
            <person name="Brown C.T."/>
            <person name="Hug L.A."/>
            <person name="Sharon I."/>
            <person name="Castelle C.J."/>
            <person name="Probst A.J."/>
            <person name="Thomas B.C."/>
            <person name="Singh A."/>
            <person name="Wilkins M.J."/>
            <person name="Karaoz U."/>
            <person name="Brodie E.L."/>
            <person name="Williams K.H."/>
            <person name="Hubbard S.S."/>
            <person name="Banfield J.F."/>
        </authorList>
    </citation>
    <scope>NUCLEOTIDE SEQUENCE [LARGE SCALE GENOMIC DNA]</scope>
</reference>
<sequence>MSNLSRWFLVSVILTLVVGGTVLAQTPDPAATITNNGGDWGGSPTATSEGVSWNSADFGSTPVITNISLISTSTPTASATIWSSGLTPGNYRSGSKTFTVTSTASQVTVYLNGTAKGTFPIGYYRLSVDIRDQLLNPDLEASSYSAGFQLKPNVTCPVTVRVASGSGTAYANTSPIASGQTTNIFYNPATNYQASSARYQVGSGSWTNVTLNATGGHFTSPACTASGNTGQTITAEVNFTSAGGCPLNITKSPTNGGTVNITNLVNGKIPAGQSSNITATANTGYTFSSFVGANSVSGNVATVSCPTGSTATKNLTVNFTASSCLVTGTVTGGNGTITPTTGTKTNGQTQTFTATADSGFVIDTFTVNNTAVPNASGERSKTSPAVTCASPNPIPANVTFRPAGNCTIIHNQPSPSAIGSISPATGTTVAPNATRSITATARNNNVYKYIVRSLTIAGQTTNAPANATTFTAPATCPATGSNIPVSAVFEPTACNLSTRVDGDGGRISPEGTVNSVPTGTAGLSVIATPNTGYAIDTFTVPGDTRPVPTTGPMDKKALCTTAGTNIEAVVKFKPSTTCTFTATATPTNGGTVTLTPTNGIVQPNQNGTFNVQATNPNWIIKSFKYRIDRGAWQDSRVAPNTTSLSPSVTCPATGGAVEGVAEFRPATKNCTFTATARPTEGGTMTLDPTSGVVPIGKDWTIKGVATQPLWFIEKFRYRIIVDGKFGDWQESTVSDPTDPLDRITTFSFGNMCPATGGIVEGEMIFNHDLQVDWSITTSIESEPNNPNAGEVRPLPLGKKNYTTSRSVIFVVEPNKAAGYVLDWVKLDGVVIEPDDKGRYIVNYDANKKDRTLRARFISDSCATYPPEQTIADLRAGNPAQINTKTFREWLGQKGTYSLDGKTYTTVEEMVKAEMDRGQCTFVGDFEKEYYTNGHFDYRKAWTIYIKVLRSAKPPLALNRPASFLIIYPEGGHALVGLSLKEIPSPVPGWVGAKKYEIKYINSNGPKIEEKTCREKLMRNPLELGPLFSRILQCGKGEGQYDVFVFQSQTPDEEFNNWIATMNAVRPNSAKWIEKNYTKINNFGSPSSPDGNCRGWSEFNIRAALLVKECPWKGDPSGGGVGISTVDKKWQLASLWQATDRFSDFVKALIYNLILN</sequence>
<evidence type="ECO:0000256" key="1">
    <source>
        <dbReference type="SAM" id="SignalP"/>
    </source>
</evidence>